<dbReference type="Proteomes" id="UP000000763">
    <property type="component" value="Chromosome 10"/>
</dbReference>
<gene>
    <name evidence="3" type="ORF">OSJNBa0093B11.6</name>
</gene>
<reference evidence="4" key="1">
    <citation type="journal article" date="2005" name="Nature">
        <title>The map-based sequence of the rice genome.</title>
        <authorList>
            <consortium name="International rice genome sequencing project (IRGSP)"/>
            <person name="Matsumoto T."/>
            <person name="Wu J."/>
            <person name="Kanamori H."/>
            <person name="Katayose Y."/>
            <person name="Fujisawa M."/>
            <person name="Namiki N."/>
            <person name="Mizuno H."/>
            <person name="Yamamoto K."/>
            <person name="Antonio B.A."/>
            <person name="Baba T."/>
            <person name="Sakata K."/>
            <person name="Nagamura Y."/>
            <person name="Aoki H."/>
            <person name="Arikawa K."/>
            <person name="Arita K."/>
            <person name="Bito T."/>
            <person name="Chiden Y."/>
            <person name="Fujitsuka N."/>
            <person name="Fukunaka R."/>
            <person name="Hamada M."/>
            <person name="Harada C."/>
            <person name="Hayashi A."/>
            <person name="Hijishita S."/>
            <person name="Honda M."/>
            <person name="Hosokawa S."/>
            <person name="Ichikawa Y."/>
            <person name="Idonuma A."/>
            <person name="Iijima M."/>
            <person name="Ikeda M."/>
            <person name="Ikeno M."/>
            <person name="Ito K."/>
            <person name="Ito S."/>
            <person name="Ito T."/>
            <person name="Ito Y."/>
            <person name="Ito Y."/>
            <person name="Iwabuchi A."/>
            <person name="Kamiya K."/>
            <person name="Karasawa W."/>
            <person name="Kurita K."/>
            <person name="Katagiri S."/>
            <person name="Kikuta A."/>
            <person name="Kobayashi H."/>
            <person name="Kobayashi N."/>
            <person name="Machita K."/>
            <person name="Maehara T."/>
            <person name="Masukawa M."/>
            <person name="Mizubayashi T."/>
            <person name="Mukai Y."/>
            <person name="Nagasaki H."/>
            <person name="Nagata Y."/>
            <person name="Naito S."/>
            <person name="Nakashima M."/>
            <person name="Nakama Y."/>
            <person name="Nakamichi Y."/>
            <person name="Nakamura M."/>
            <person name="Meguro A."/>
            <person name="Negishi M."/>
            <person name="Ohta I."/>
            <person name="Ohta T."/>
            <person name="Okamoto M."/>
            <person name="Ono N."/>
            <person name="Saji S."/>
            <person name="Sakaguchi M."/>
            <person name="Sakai K."/>
            <person name="Shibata M."/>
            <person name="Shimokawa T."/>
            <person name="Song J."/>
            <person name="Takazaki Y."/>
            <person name="Terasawa K."/>
            <person name="Tsugane M."/>
            <person name="Tsuji K."/>
            <person name="Ueda S."/>
            <person name="Waki K."/>
            <person name="Yamagata H."/>
            <person name="Yamamoto M."/>
            <person name="Yamamoto S."/>
            <person name="Yamane H."/>
            <person name="Yoshiki S."/>
            <person name="Yoshihara R."/>
            <person name="Yukawa K."/>
            <person name="Zhong H."/>
            <person name="Yano M."/>
            <person name="Yuan Q."/>
            <person name="Ouyang S."/>
            <person name="Liu J."/>
            <person name="Jones K.M."/>
            <person name="Gansberger K."/>
            <person name="Moffat K."/>
            <person name="Hill J."/>
            <person name="Bera J."/>
            <person name="Fadrosh D."/>
            <person name="Jin S."/>
            <person name="Johri S."/>
            <person name="Kim M."/>
            <person name="Overton L."/>
            <person name="Reardon M."/>
            <person name="Tsitrin T."/>
            <person name="Vuong H."/>
            <person name="Weaver B."/>
            <person name="Ciecko A."/>
            <person name="Tallon L."/>
            <person name="Jackson J."/>
            <person name="Pai G."/>
            <person name="Aken S.V."/>
            <person name="Utterback T."/>
            <person name="Reidmuller S."/>
            <person name="Feldblyum T."/>
            <person name="Hsiao J."/>
            <person name="Zismann V."/>
            <person name="Iobst S."/>
            <person name="de Vazeille A.R."/>
            <person name="Buell C.R."/>
            <person name="Ying K."/>
            <person name="Li Y."/>
            <person name="Lu T."/>
            <person name="Huang Y."/>
            <person name="Zhao Q."/>
            <person name="Feng Q."/>
            <person name="Zhang L."/>
            <person name="Zhu J."/>
            <person name="Weng Q."/>
            <person name="Mu J."/>
            <person name="Lu Y."/>
            <person name="Fan D."/>
            <person name="Liu Y."/>
            <person name="Guan J."/>
            <person name="Zhang Y."/>
            <person name="Yu S."/>
            <person name="Liu X."/>
            <person name="Zhang Y."/>
            <person name="Hong G."/>
            <person name="Han B."/>
            <person name="Choisne N."/>
            <person name="Demange N."/>
            <person name="Orjeda G."/>
            <person name="Samain S."/>
            <person name="Cattolico L."/>
            <person name="Pelletier E."/>
            <person name="Couloux A."/>
            <person name="Segurens B."/>
            <person name="Wincker P."/>
            <person name="D'Hont A."/>
            <person name="Scarpelli C."/>
            <person name="Weissenbach J."/>
            <person name="Salanoubat M."/>
            <person name="Quetier F."/>
            <person name="Yu Y."/>
            <person name="Kim H.R."/>
            <person name="Rambo T."/>
            <person name="Currie J."/>
            <person name="Collura K."/>
            <person name="Luo M."/>
            <person name="Yang T."/>
            <person name="Ammiraju J.S.S."/>
            <person name="Engler F."/>
            <person name="Soderlund C."/>
            <person name="Wing R.A."/>
            <person name="Palmer L.E."/>
            <person name="de la Bastide M."/>
            <person name="Spiegel L."/>
            <person name="Nascimento L."/>
            <person name="Zutavern T."/>
            <person name="O'Shaughnessy A."/>
            <person name="Dike S."/>
            <person name="Dedhia N."/>
            <person name="Preston R."/>
            <person name="Balija V."/>
            <person name="McCombie W.R."/>
            <person name="Chow T."/>
            <person name="Chen H."/>
            <person name="Chung M."/>
            <person name="Chen C."/>
            <person name="Shaw J."/>
            <person name="Wu H."/>
            <person name="Hsiao K."/>
            <person name="Chao Y."/>
            <person name="Chu M."/>
            <person name="Cheng C."/>
            <person name="Hour A."/>
            <person name="Lee P."/>
            <person name="Lin S."/>
            <person name="Lin Y."/>
            <person name="Liou J."/>
            <person name="Liu S."/>
            <person name="Hsing Y."/>
            <person name="Raghuvanshi S."/>
            <person name="Mohanty A."/>
            <person name="Bharti A.K."/>
            <person name="Gaur A."/>
            <person name="Gupta V."/>
            <person name="Kumar D."/>
            <person name="Ravi V."/>
            <person name="Vij S."/>
            <person name="Kapur A."/>
            <person name="Khurana P."/>
            <person name="Khurana P."/>
            <person name="Khurana J.P."/>
            <person name="Tyagi A.K."/>
            <person name="Gaikwad K."/>
            <person name="Singh A."/>
            <person name="Dalal V."/>
            <person name="Srivastava S."/>
            <person name="Dixit A."/>
            <person name="Pal A.K."/>
            <person name="Ghazi I.A."/>
            <person name="Yadav M."/>
            <person name="Pandit A."/>
            <person name="Bhargava A."/>
            <person name="Sureshbabu K."/>
            <person name="Batra K."/>
            <person name="Sharma T.R."/>
            <person name="Mohapatra T."/>
            <person name="Singh N.K."/>
            <person name="Messing J."/>
            <person name="Nelson A.B."/>
            <person name="Fuks G."/>
            <person name="Kavchok S."/>
            <person name="Keizer G."/>
            <person name="Linton E."/>
            <person name="Llaca V."/>
            <person name="Song R."/>
            <person name="Tanyolac B."/>
            <person name="Young S."/>
            <person name="Ho-Il K."/>
            <person name="Hahn J.H."/>
            <person name="Sangsakoo G."/>
            <person name="Vanavichit A."/>
            <person name="de Mattos Luiz.A.T."/>
            <person name="Zimmer P.D."/>
            <person name="Malone G."/>
            <person name="Dellagostin O."/>
            <person name="de Oliveira A.C."/>
            <person name="Bevan M."/>
            <person name="Bancroft I."/>
            <person name="Minx P."/>
            <person name="Cordum H."/>
            <person name="Wilson R."/>
            <person name="Cheng Z."/>
            <person name="Jin W."/>
            <person name="Jiang J."/>
            <person name="Leong S.A."/>
            <person name="Iwama H."/>
            <person name="Gojobori T."/>
            <person name="Itoh T."/>
            <person name="Niimura Y."/>
            <person name="Fujii Y."/>
            <person name="Habara T."/>
            <person name="Sakai H."/>
            <person name="Sato Y."/>
            <person name="Wilson G."/>
            <person name="Kumar K."/>
            <person name="McCouch S."/>
            <person name="Juretic N."/>
            <person name="Hoen D."/>
            <person name="Wright S."/>
            <person name="Bruskiewich R."/>
            <person name="Bureau T."/>
            <person name="Miyao A."/>
            <person name="Hirochika H."/>
            <person name="Nishikawa T."/>
            <person name="Kadowaki K."/>
            <person name="Sugiura M."/>
            <person name="Burr B."/>
            <person name="Sasaki T."/>
        </authorList>
    </citation>
    <scope>NUCLEOTIDE SEQUENCE [LARGE SCALE GENOMIC DNA]</scope>
    <source>
        <strain evidence="4">cv. Nipponbare</strain>
    </source>
</reference>
<dbReference type="InterPro" id="IPR005162">
    <property type="entry name" value="Retrotrans_gag_dom"/>
</dbReference>
<evidence type="ECO:0000256" key="1">
    <source>
        <dbReference type="SAM" id="MobiDB-lite"/>
    </source>
</evidence>
<protein>
    <submittedName>
        <fullName evidence="3">GAG-POL</fullName>
    </submittedName>
</protein>
<dbReference type="AlphaFoldDB" id="Q109I7"/>
<organism evidence="3 4">
    <name type="scientific">Oryza sativa subsp. japonica</name>
    <name type="common">Rice</name>
    <dbReference type="NCBI Taxonomy" id="39947"/>
    <lineage>
        <taxon>Eukaryota</taxon>
        <taxon>Viridiplantae</taxon>
        <taxon>Streptophyta</taxon>
        <taxon>Embryophyta</taxon>
        <taxon>Tracheophyta</taxon>
        <taxon>Spermatophyta</taxon>
        <taxon>Magnoliopsida</taxon>
        <taxon>Liliopsida</taxon>
        <taxon>Poales</taxon>
        <taxon>Poaceae</taxon>
        <taxon>BOP clade</taxon>
        <taxon>Oryzoideae</taxon>
        <taxon>Oryzeae</taxon>
        <taxon>Oryzinae</taxon>
        <taxon>Oryza</taxon>
        <taxon>Oryza sativa</taxon>
    </lineage>
</organism>
<reference evidence="4" key="2">
    <citation type="journal article" date="2008" name="Nucleic Acids Res.">
        <title>The rice annotation project database (RAP-DB): 2008 update.</title>
        <authorList>
            <consortium name="The rice annotation project (RAP)"/>
        </authorList>
    </citation>
    <scope>GENOME REANNOTATION</scope>
    <source>
        <strain evidence="4">cv. Nipponbare</strain>
    </source>
</reference>
<sequence length="348" mass="38725">MPAHQLRNLDAILRESPFDPVTNPDASQLAERLRETVTNLNAAFAEAAGGPEPHRNGERPTKDADGEDLAGRHATDASRVGGIVTKTTIVAITLLLVGRTVLHIDNIIIALPRGEKETTAEEIPQMKIEIIGPIMIDAITTTTEVRRIIAEDRRGTATTDVIETPNLLIRVEIEDAIIAREAKLLSQVTPHPRLRRPLRIGLQDDVATTGHTLSQETDAGRSHQRSAMCDGPRSSYRDRLRNMMENPSESLRDYIRHFNKCKNTIPEITDASVIRAFRSGVRDRYTTQELATRRITSARKLFEIIDRCAHADDALRRKEGKSKAGDEKKKSTDKDAPESSKKRSRKSG</sequence>
<feature type="region of interest" description="Disordered" evidence="1">
    <location>
        <begin position="211"/>
        <end position="238"/>
    </location>
</feature>
<name>Q109I7_ORYSJ</name>
<dbReference type="Pfam" id="PF03732">
    <property type="entry name" value="Retrotrans_gag"/>
    <property type="match status" value="1"/>
</dbReference>
<feature type="region of interest" description="Disordered" evidence="1">
    <location>
        <begin position="313"/>
        <end position="348"/>
    </location>
</feature>
<evidence type="ECO:0000313" key="4">
    <source>
        <dbReference type="Proteomes" id="UP000000763"/>
    </source>
</evidence>
<dbReference type="EMBL" id="AC024594">
    <property type="protein sequence ID" value="AAK21353.1"/>
    <property type="molecule type" value="Genomic_DNA"/>
</dbReference>
<proteinExistence type="predicted"/>
<evidence type="ECO:0000313" key="3">
    <source>
        <dbReference type="EMBL" id="AAK21353.1"/>
    </source>
</evidence>
<feature type="compositionally biased region" description="Basic and acidic residues" evidence="1">
    <location>
        <begin position="52"/>
        <end position="73"/>
    </location>
</feature>
<feature type="domain" description="Retrotransposon gag" evidence="2">
    <location>
        <begin position="236"/>
        <end position="282"/>
    </location>
</feature>
<feature type="region of interest" description="Disordered" evidence="1">
    <location>
        <begin position="45"/>
        <end position="73"/>
    </location>
</feature>
<evidence type="ECO:0000259" key="2">
    <source>
        <dbReference type="Pfam" id="PF03732"/>
    </source>
</evidence>
<feature type="compositionally biased region" description="Basic and acidic residues" evidence="1">
    <location>
        <begin position="313"/>
        <end position="341"/>
    </location>
</feature>
<accession>Q109I7</accession>